<accession>A0A8D8FXR4</accession>
<dbReference type="EMBL" id="HBUE01111436">
    <property type="protein sequence ID" value="CAG6489027.1"/>
    <property type="molecule type" value="Transcribed_RNA"/>
</dbReference>
<feature type="region of interest" description="Disordered" evidence="1">
    <location>
        <begin position="1"/>
        <end position="46"/>
    </location>
</feature>
<sequence length="99" mass="11227">MPVRTVQGYGTVRGSHERKAAAKRNMSVYRYSKRKQSERSLTESVSFQSPVRSISESFRSCIQSHFGPTAGAQHLLGGKPRLQRHRANTTYRFGRESPD</sequence>
<dbReference type="AlphaFoldDB" id="A0A8D8FXR4"/>
<protein>
    <submittedName>
        <fullName evidence="2">(northern house mosquito) hypothetical protein</fullName>
    </submittedName>
</protein>
<proteinExistence type="predicted"/>
<feature type="region of interest" description="Disordered" evidence="1">
    <location>
        <begin position="72"/>
        <end position="99"/>
    </location>
</feature>
<evidence type="ECO:0000256" key="1">
    <source>
        <dbReference type="SAM" id="MobiDB-lite"/>
    </source>
</evidence>
<evidence type="ECO:0000313" key="2">
    <source>
        <dbReference type="EMBL" id="CAG6489027.1"/>
    </source>
</evidence>
<reference evidence="2" key="1">
    <citation type="submission" date="2021-05" db="EMBL/GenBank/DDBJ databases">
        <authorList>
            <person name="Alioto T."/>
            <person name="Alioto T."/>
            <person name="Gomez Garrido J."/>
        </authorList>
    </citation>
    <scope>NUCLEOTIDE SEQUENCE</scope>
</reference>
<name>A0A8D8FXR4_CULPI</name>
<organism evidence="2">
    <name type="scientific">Culex pipiens</name>
    <name type="common">House mosquito</name>
    <dbReference type="NCBI Taxonomy" id="7175"/>
    <lineage>
        <taxon>Eukaryota</taxon>
        <taxon>Metazoa</taxon>
        <taxon>Ecdysozoa</taxon>
        <taxon>Arthropoda</taxon>
        <taxon>Hexapoda</taxon>
        <taxon>Insecta</taxon>
        <taxon>Pterygota</taxon>
        <taxon>Neoptera</taxon>
        <taxon>Endopterygota</taxon>
        <taxon>Diptera</taxon>
        <taxon>Nematocera</taxon>
        <taxon>Culicoidea</taxon>
        <taxon>Culicidae</taxon>
        <taxon>Culicinae</taxon>
        <taxon>Culicini</taxon>
        <taxon>Culex</taxon>
        <taxon>Culex</taxon>
    </lineage>
</organism>